<reference evidence="3 4" key="1">
    <citation type="journal article" date="2018" name="Int. J. Syst. Evol. Microbiol.">
        <title>Uliginosibacterium sediminicola sp. nov., isolated from freshwater sediment.</title>
        <authorList>
            <person name="Hwang W.M."/>
            <person name="Kim S.M."/>
            <person name="Kang K."/>
            <person name="Ahn T.Y."/>
        </authorList>
    </citation>
    <scope>NUCLEOTIDE SEQUENCE [LARGE SCALE GENOMIC DNA]</scope>
    <source>
        <strain evidence="3 4">M1-21</strain>
    </source>
</reference>
<dbReference type="InterPro" id="IPR036928">
    <property type="entry name" value="AS_sf"/>
</dbReference>
<dbReference type="Gene3D" id="3.10.490.10">
    <property type="entry name" value="Gamma-glutamyl cyclotransferase-like"/>
    <property type="match status" value="1"/>
</dbReference>
<dbReference type="PANTHER" id="PTHR11895">
    <property type="entry name" value="TRANSAMIDASE"/>
    <property type="match status" value="1"/>
</dbReference>
<organism evidence="3 4">
    <name type="scientific">Uliginosibacterium sediminicola</name>
    <dbReference type="NCBI Taxonomy" id="2024550"/>
    <lineage>
        <taxon>Bacteria</taxon>
        <taxon>Pseudomonadati</taxon>
        <taxon>Pseudomonadota</taxon>
        <taxon>Betaproteobacteria</taxon>
        <taxon>Rhodocyclales</taxon>
        <taxon>Zoogloeaceae</taxon>
        <taxon>Uliginosibacterium</taxon>
    </lineage>
</organism>
<dbReference type="Gene3D" id="3.90.1300.10">
    <property type="entry name" value="Amidase signature (AS) domain"/>
    <property type="match status" value="1"/>
</dbReference>
<keyword evidence="4" id="KW-1185">Reference proteome</keyword>
<feature type="domain" description="Allophanate hydrolase C-terminal" evidence="2">
    <location>
        <begin position="476"/>
        <end position="599"/>
    </location>
</feature>
<feature type="domain" description="Amidase" evidence="1">
    <location>
        <begin position="32"/>
        <end position="438"/>
    </location>
</feature>
<dbReference type="InterPro" id="IPR053844">
    <property type="entry name" value="AH_C"/>
</dbReference>
<dbReference type="RefSeq" id="WP_345918936.1">
    <property type="nucleotide sequence ID" value="NZ_JBDIVE010000002.1"/>
</dbReference>
<accession>A0ABU9YWV1</accession>
<dbReference type="SUPFAM" id="SSF75304">
    <property type="entry name" value="Amidase signature (AS) enzymes"/>
    <property type="match status" value="1"/>
</dbReference>
<dbReference type="NCBIfam" id="NF006043">
    <property type="entry name" value="PRK08186.1"/>
    <property type="match status" value="1"/>
</dbReference>
<protein>
    <submittedName>
        <fullName evidence="3">Allophanate hydrolase</fullName>
        <ecNumber evidence="3">3.5.1.54</ecNumber>
    </submittedName>
</protein>
<dbReference type="Proteomes" id="UP001410394">
    <property type="component" value="Unassembled WGS sequence"/>
</dbReference>
<evidence type="ECO:0000259" key="2">
    <source>
        <dbReference type="Pfam" id="PF21986"/>
    </source>
</evidence>
<name>A0ABU9YWV1_9RHOO</name>
<dbReference type="InterPro" id="IPR000120">
    <property type="entry name" value="Amidase"/>
</dbReference>
<dbReference type="InterPro" id="IPR023631">
    <property type="entry name" value="Amidase_dom"/>
</dbReference>
<dbReference type="Gene3D" id="1.20.58.1700">
    <property type="match status" value="1"/>
</dbReference>
<dbReference type="GO" id="GO:0004039">
    <property type="term" value="F:allophanate hydrolase activity"/>
    <property type="evidence" value="ECO:0007669"/>
    <property type="project" value="UniProtKB-EC"/>
</dbReference>
<sequence>MPNPLSASPAPSSLSISALRQAYAQGYSPLDLVDMLYARLPGADPAAWLHLQPKEQARARAAELAAQDPAALPLYGIPFAVKDNIDVAGLPTTAACPAFAYTPERSATVVQRLIDAGAILIGKTNLDQFATGLVGTRSPYGAPRSVFNADYISGGSSSGSGVVVAAGLVSFALGTDTAGSGRVPAAFNNIVGAKPTRGYLPCSGVVPACRSLDCVSVFALNAADTWSVMQIAGGDDGLDVLAATPRPRGLPARPRIGVPRPAQREFFGDTLAAAEYDKALQRLATLGELVEFDFAPLAATAALLYEGPWLAERMEACAELFARHPEALDPAVRSIISKGVDYSAAAAFKGRTRLAALRKQIAPMWQEIDLFALPTAPTHYRLSEIEADPLRLNSRLGTYTNFANLLDLAAIAVPSSLRADGLPFGITLFAQAWSDAALATLADRLQRLAALPCGATGQAQDNPPLDAQWPTQPGNIRIAVVGAHLSGMPLNRELAERAASFVRACHTAPHYRLYALPGTVPPKPGLIRDTQQGAAIALEVWEMSAAAFGDFVSRIPAPLGIGTLTLDDGEQVKGFLCEHSALAGATDITHYGGWRAYIAGQSQT</sequence>
<dbReference type="Pfam" id="PF21986">
    <property type="entry name" value="AH_C"/>
    <property type="match status" value="1"/>
</dbReference>
<comment type="caution">
    <text evidence="3">The sequence shown here is derived from an EMBL/GenBank/DDBJ whole genome shotgun (WGS) entry which is preliminary data.</text>
</comment>
<dbReference type="PANTHER" id="PTHR11895:SF169">
    <property type="entry name" value="GLUTAMYL-TRNA(GLN) AMIDOTRANSFERASE"/>
    <property type="match status" value="1"/>
</dbReference>
<evidence type="ECO:0000313" key="3">
    <source>
        <dbReference type="EMBL" id="MEN3068177.1"/>
    </source>
</evidence>
<evidence type="ECO:0000313" key="4">
    <source>
        <dbReference type="Proteomes" id="UP001410394"/>
    </source>
</evidence>
<dbReference type="Pfam" id="PF01425">
    <property type="entry name" value="Amidase"/>
    <property type="match status" value="1"/>
</dbReference>
<dbReference type="InterPro" id="IPR014085">
    <property type="entry name" value="Allophanate_hydrolase"/>
</dbReference>
<dbReference type="EMBL" id="JBDIVE010000002">
    <property type="protein sequence ID" value="MEN3068177.1"/>
    <property type="molecule type" value="Genomic_DNA"/>
</dbReference>
<evidence type="ECO:0000259" key="1">
    <source>
        <dbReference type="Pfam" id="PF01425"/>
    </source>
</evidence>
<dbReference type="EC" id="3.5.1.54" evidence="3"/>
<dbReference type="NCBIfam" id="TIGR02713">
    <property type="entry name" value="allophanate_hyd"/>
    <property type="match status" value="1"/>
</dbReference>
<keyword evidence="3" id="KW-0378">Hydrolase</keyword>
<proteinExistence type="predicted"/>
<gene>
    <name evidence="3" type="primary">atzF</name>
    <name evidence="3" type="ORF">ABDB84_06775</name>
</gene>